<feature type="non-terminal residue" evidence="2">
    <location>
        <position position="140"/>
    </location>
</feature>
<accession>A0A3E2GZB7</accession>
<dbReference type="AlphaFoldDB" id="A0A3E2GZB7"/>
<dbReference type="EMBL" id="NCSJ02000260">
    <property type="protein sequence ID" value="RFU26469.1"/>
    <property type="molecule type" value="Genomic_DNA"/>
</dbReference>
<evidence type="ECO:0000313" key="3">
    <source>
        <dbReference type="Proteomes" id="UP000258309"/>
    </source>
</evidence>
<proteinExistence type="predicted"/>
<organism evidence="2 3">
    <name type="scientific">Scytalidium lignicola</name>
    <name type="common">Hyphomycete</name>
    <dbReference type="NCBI Taxonomy" id="5539"/>
    <lineage>
        <taxon>Eukaryota</taxon>
        <taxon>Fungi</taxon>
        <taxon>Dikarya</taxon>
        <taxon>Ascomycota</taxon>
        <taxon>Pezizomycotina</taxon>
        <taxon>Leotiomycetes</taxon>
        <taxon>Leotiomycetes incertae sedis</taxon>
        <taxon>Scytalidium</taxon>
    </lineage>
</organism>
<protein>
    <submittedName>
        <fullName evidence="2">Uncharacterized protein</fullName>
    </submittedName>
</protein>
<reference evidence="2 3" key="1">
    <citation type="submission" date="2018-05" db="EMBL/GenBank/DDBJ databases">
        <title>Draft genome sequence of Scytalidium lignicola DSM 105466, a ubiquitous saprotrophic fungus.</title>
        <authorList>
            <person name="Buettner E."/>
            <person name="Gebauer A.M."/>
            <person name="Hofrichter M."/>
            <person name="Liers C."/>
            <person name="Kellner H."/>
        </authorList>
    </citation>
    <scope>NUCLEOTIDE SEQUENCE [LARGE SCALE GENOMIC DNA]</scope>
    <source>
        <strain evidence="2 3">DSM 105466</strain>
    </source>
</reference>
<keyword evidence="3" id="KW-1185">Reference proteome</keyword>
<feature type="non-terminal residue" evidence="2">
    <location>
        <position position="1"/>
    </location>
</feature>
<dbReference type="Proteomes" id="UP000258309">
    <property type="component" value="Unassembled WGS sequence"/>
</dbReference>
<feature type="compositionally biased region" description="Basic and acidic residues" evidence="1">
    <location>
        <begin position="50"/>
        <end position="60"/>
    </location>
</feature>
<name>A0A3E2GZB7_SCYLI</name>
<evidence type="ECO:0000256" key="1">
    <source>
        <dbReference type="SAM" id="MobiDB-lite"/>
    </source>
</evidence>
<comment type="caution">
    <text evidence="2">The sequence shown here is derived from an EMBL/GenBank/DDBJ whole genome shotgun (WGS) entry which is preliminary data.</text>
</comment>
<feature type="region of interest" description="Disordered" evidence="1">
    <location>
        <begin position="115"/>
        <end position="140"/>
    </location>
</feature>
<sequence length="140" mass="15229">MTEQSQGRNPGAASKRVLVKILNPPTDPSYHRQGPSSGGAEFSLVGSLRRPQEKTEEKTSHVLGGPPLSHFYPSSDVICGRIRGLHQKMKAASEIFRVFTVAAAQHQNQINTESKAAVASHMMPRYPPQQSLQGIDAATR</sequence>
<gene>
    <name evidence="2" type="ORF">B7463_g9871</name>
</gene>
<evidence type="ECO:0000313" key="2">
    <source>
        <dbReference type="EMBL" id="RFU26469.1"/>
    </source>
</evidence>
<feature type="region of interest" description="Disordered" evidence="1">
    <location>
        <begin position="21"/>
        <end position="68"/>
    </location>
</feature>